<sequence length="591" mass="69600">MKLSKIYANDSKFKPIIFNEELNVIYGNVESQIDNGTGRVQEHNLGKTSLVYLIDFLLLKKVSKTNFFGKYGGYFSDWVFYLEIMLNDGKFLTIKRAIHPNTKISFKEHFSKNQDYTKETSWDYENLLLNAKSKDDNPKSILEDKYLRFNVSPEFDYRSFLPYLLRTQNDYSQVFLLSESYSHKSRKPLLFDLLGFEPSLLKRKYDLDDEAKDESKQITKLKKEGASDEVYKIKAAIEVKTIERDELKKKLDDFNFYQKEQKINFDLVKKVETKISELNKEQYSLDYSIEQIHKSLDSKNTPTLQVSDIEQLFKEVKIYFPDSLAKDYKEVLNFSSQITKERSKYLKDELEELLRRKNKVNRRLEELNEVRSQSLALLQEKDTFLKYKKYQEELIQLENEIFHYNKSLEGAKTIENLEFSLSNTKDKIKDLSVDIKKEIDEDSLEYKAIRQIFQNIYKTTFEYTALLIVEPNTVGNVNFETTVLNQSQNLTGKADGYTSTKVLCASFVLSILIHYSSSSFYRFAYHDGIMESWGDNHKVHFINLMREYCKKNNIQYVFSLIKSDVPSGFQLKANEIVRTLSKDDYLFGFEF</sequence>
<feature type="domain" description="DUF2326" evidence="2">
    <location>
        <begin position="454"/>
        <end position="591"/>
    </location>
</feature>
<feature type="coiled-coil region" evidence="1">
    <location>
        <begin position="343"/>
        <end position="441"/>
    </location>
</feature>
<organism evidence="3 4">
    <name type="scientific">Labilibaculum antarcticum</name>
    <dbReference type="NCBI Taxonomy" id="1717717"/>
    <lineage>
        <taxon>Bacteria</taxon>
        <taxon>Pseudomonadati</taxon>
        <taxon>Bacteroidota</taxon>
        <taxon>Bacteroidia</taxon>
        <taxon>Marinilabiliales</taxon>
        <taxon>Marinifilaceae</taxon>
        <taxon>Labilibaculum</taxon>
    </lineage>
</organism>
<dbReference type="InterPro" id="IPR018760">
    <property type="entry name" value="DUF2326"/>
</dbReference>
<proteinExistence type="predicted"/>
<dbReference type="AlphaFoldDB" id="A0A1Y1CIQ0"/>
<keyword evidence="4" id="KW-1185">Reference proteome</keyword>
<evidence type="ECO:0000313" key="3">
    <source>
        <dbReference type="EMBL" id="BAX80237.1"/>
    </source>
</evidence>
<reference evidence="4" key="2">
    <citation type="journal article" date="2020" name="Antonie Van Leeuwenhoek">
        <title>Labilibaculum antarcticum sp. nov., a novel facultative anaerobic, psychrotorelant bacterium isolated from marine sediment of Antarctica.</title>
        <authorList>
            <person name="Watanabe M."/>
            <person name="Kojima H."/>
            <person name="Fukui M."/>
        </authorList>
    </citation>
    <scope>NUCLEOTIDE SEQUENCE [LARGE SCALE GENOMIC DNA]</scope>
    <source>
        <strain evidence="4">SPP2</strain>
    </source>
</reference>
<dbReference type="Proteomes" id="UP000218267">
    <property type="component" value="Chromosome"/>
</dbReference>
<dbReference type="KEGG" id="mbas:ALGA_1877"/>
<reference evidence="3 4" key="1">
    <citation type="journal article" date="2018" name="Mar. Genomics">
        <title>Complete genome sequence of Marinifilaceae bacterium strain SPP2, isolated from the Antarctic marine sediment.</title>
        <authorList>
            <person name="Watanabe M."/>
            <person name="Kojima H."/>
            <person name="Fukui M."/>
        </authorList>
    </citation>
    <scope>NUCLEOTIDE SEQUENCE [LARGE SCALE GENOMIC DNA]</scope>
    <source>
        <strain evidence="3 4">SPP2</strain>
    </source>
</reference>
<dbReference type="Pfam" id="PF10088">
    <property type="entry name" value="DUF2326"/>
    <property type="match status" value="1"/>
</dbReference>
<keyword evidence="1" id="KW-0175">Coiled coil</keyword>
<dbReference type="RefSeq" id="WP_096429099.1">
    <property type="nucleotide sequence ID" value="NZ_AP018042.1"/>
</dbReference>
<dbReference type="EMBL" id="AP018042">
    <property type="protein sequence ID" value="BAX80237.1"/>
    <property type="molecule type" value="Genomic_DNA"/>
</dbReference>
<gene>
    <name evidence="3" type="ORF">ALGA_1877</name>
</gene>
<protein>
    <recommendedName>
        <fullName evidence="2">DUF2326 domain-containing protein</fullName>
    </recommendedName>
</protein>
<dbReference type="OrthoDB" id="5140926at2"/>
<evidence type="ECO:0000313" key="4">
    <source>
        <dbReference type="Proteomes" id="UP000218267"/>
    </source>
</evidence>
<evidence type="ECO:0000259" key="2">
    <source>
        <dbReference type="Pfam" id="PF10088"/>
    </source>
</evidence>
<accession>A0A1Y1CIQ0</accession>
<evidence type="ECO:0000256" key="1">
    <source>
        <dbReference type="SAM" id="Coils"/>
    </source>
</evidence>
<name>A0A1Y1CIQ0_9BACT</name>